<proteinExistence type="predicted"/>
<dbReference type="PROSITE" id="PS50097">
    <property type="entry name" value="BTB"/>
    <property type="match status" value="1"/>
</dbReference>
<dbReference type="CDD" id="cd18186">
    <property type="entry name" value="BTB_POZ_ZBTB_KLHL-like"/>
    <property type="match status" value="1"/>
</dbReference>
<accession>A0A397T5C9</accession>
<dbReference type="Proteomes" id="UP000265703">
    <property type="component" value="Unassembled WGS sequence"/>
</dbReference>
<protein>
    <recommendedName>
        <fullName evidence="1">BTB domain-containing protein</fullName>
    </recommendedName>
</protein>
<reference evidence="2 3" key="1">
    <citation type="submission" date="2018-06" db="EMBL/GenBank/DDBJ databases">
        <title>Comparative genomics reveals the genomic features of Rhizophagus irregularis, R. cerebriforme, R. diaphanum and Gigaspora rosea, and their symbiotic lifestyle signature.</title>
        <authorList>
            <person name="Morin E."/>
            <person name="San Clemente H."/>
            <person name="Chen E.C.H."/>
            <person name="De La Providencia I."/>
            <person name="Hainaut M."/>
            <person name="Kuo A."/>
            <person name="Kohler A."/>
            <person name="Murat C."/>
            <person name="Tang N."/>
            <person name="Roy S."/>
            <person name="Loubradou J."/>
            <person name="Henrissat B."/>
            <person name="Grigoriev I.V."/>
            <person name="Corradi N."/>
            <person name="Roux C."/>
            <person name="Martin F.M."/>
        </authorList>
    </citation>
    <scope>NUCLEOTIDE SEQUENCE [LARGE SCALE GENOMIC DNA]</scope>
    <source>
        <strain evidence="2 3">DAOM 227022</strain>
    </source>
</reference>
<evidence type="ECO:0000259" key="1">
    <source>
        <dbReference type="PROSITE" id="PS50097"/>
    </source>
</evidence>
<evidence type="ECO:0000313" key="3">
    <source>
        <dbReference type="Proteomes" id="UP000265703"/>
    </source>
</evidence>
<dbReference type="PANTHER" id="PTHR46306:SF1">
    <property type="entry name" value="BTB_POZ DOMAIN-CONTAINING PROTEIN 9"/>
    <property type="match status" value="1"/>
</dbReference>
<keyword evidence="3" id="KW-1185">Reference proteome</keyword>
<dbReference type="SMART" id="SM00225">
    <property type="entry name" value="BTB"/>
    <property type="match status" value="1"/>
</dbReference>
<name>A0A397T5C9_9GLOM</name>
<dbReference type="GO" id="GO:0005737">
    <property type="term" value="C:cytoplasm"/>
    <property type="evidence" value="ECO:0007669"/>
    <property type="project" value="TreeGrafter"/>
</dbReference>
<dbReference type="SUPFAM" id="SSF54695">
    <property type="entry name" value="POZ domain"/>
    <property type="match status" value="1"/>
</dbReference>
<dbReference type="PANTHER" id="PTHR46306">
    <property type="entry name" value="BTB/POZ DOMAIN-CONTAINING PROTEIN 9"/>
    <property type="match status" value="1"/>
</dbReference>
<dbReference type="AlphaFoldDB" id="A0A397T5C9"/>
<dbReference type="InterPro" id="IPR052407">
    <property type="entry name" value="BTB_POZ_domain_cont_9"/>
</dbReference>
<dbReference type="EMBL" id="QKYT01000184">
    <property type="protein sequence ID" value="RIA90341.1"/>
    <property type="molecule type" value="Genomic_DNA"/>
</dbReference>
<sequence>MVENNKLLPKLSQNLLEILNDDEYYDITIEVDKDPYIEVFRAYMVILHYRSSYLKRMLSINKKKNDGTLAQIKLPNILPEIFQIILRYIYGGNLSLEEYNTPYIIKILDASSELNLQEFVTHLQSFLIKNKANWIEENFDLIYQKSFKNDSFLELQKYCTNLISEEPDKIFKLPNFSSIPEKLLLSVIQNDNLQMDEIQIWKRVKWGHEQNPEFPSELTNYSKDDFKTLRNTLKQCIPFIRFYNLTSKEFIDKVLPYRNVLPKELYEELLITFLKLSDPDSKPINKSNSRSRKEINLKPYKSYLPQNYLPGAREIIGRSEIFGNGHEIFRRGRGISGSGEKEVEEDVEVFHESYSSYLSLDEADDNERFDY</sequence>
<dbReference type="OrthoDB" id="1893551at2759"/>
<dbReference type="Pfam" id="PF00651">
    <property type="entry name" value="BTB"/>
    <property type="match status" value="1"/>
</dbReference>
<comment type="caution">
    <text evidence="2">The sequence shown here is derived from an EMBL/GenBank/DDBJ whole genome shotgun (WGS) entry which is preliminary data.</text>
</comment>
<dbReference type="InterPro" id="IPR011333">
    <property type="entry name" value="SKP1/BTB/POZ_sf"/>
</dbReference>
<gene>
    <name evidence="2" type="ORF">C1645_737907</name>
</gene>
<organism evidence="2 3">
    <name type="scientific">Glomus cerebriforme</name>
    <dbReference type="NCBI Taxonomy" id="658196"/>
    <lineage>
        <taxon>Eukaryota</taxon>
        <taxon>Fungi</taxon>
        <taxon>Fungi incertae sedis</taxon>
        <taxon>Mucoromycota</taxon>
        <taxon>Glomeromycotina</taxon>
        <taxon>Glomeromycetes</taxon>
        <taxon>Glomerales</taxon>
        <taxon>Glomeraceae</taxon>
        <taxon>Glomus</taxon>
    </lineage>
</organism>
<dbReference type="InterPro" id="IPR000210">
    <property type="entry name" value="BTB/POZ_dom"/>
</dbReference>
<feature type="domain" description="BTB" evidence="1">
    <location>
        <begin position="25"/>
        <end position="98"/>
    </location>
</feature>
<evidence type="ECO:0000313" key="2">
    <source>
        <dbReference type="EMBL" id="RIA90341.1"/>
    </source>
</evidence>
<dbReference type="Gene3D" id="3.30.710.10">
    <property type="entry name" value="Potassium Channel Kv1.1, Chain A"/>
    <property type="match status" value="1"/>
</dbReference>